<sequence>MLVLEEVFREKKAEYPEHFNLRMQRSISWLKQSIDLDENPGLKILSLWISLQALYVTSKINQISHQEELCLFLKSLLQYDVEGKLERTLWGRLYPAIQTYLMSQYSRQSYWQYRHGQLTQPEWQMQDLQEQQNCEQIFRHKDTAALLEIVFARLITLHTQILQGGITCKSQLQAELNELASRILTTLLPVLILIMLEHGECFSHSQQPFYPQVAVC</sequence>
<dbReference type="AlphaFoldDB" id="A0A3D3G0A6"/>
<accession>A0A3D3G0A6</accession>
<evidence type="ECO:0000313" key="2">
    <source>
        <dbReference type="Proteomes" id="UP000262257"/>
    </source>
</evidence>
<dbReference type="RefSeq" id="WP_005405994.1">
    <property type="nucleotide sequence ID" value="NZ_BKZJ01000004.1"/>
</dbReference>
<proteinExistence type="predicted"/>
<evidence type="ECO:0000313" key="1">
    <source>
        <dbReference type="EMBL" id="HCM30662.1"/>
    </source>
</evidence>
<protein>
    <submittedName>
        <fullName evidence="1">Uncharacterized protein</fullName>
    </submittedName>
</protein>
<gene>
    <name evidence="1" type="ORF">DIC32_02595</name>
</gene>
<dbReference type="EMBL" id="DPXL01000037">
    <property type="protein sequence ID" value="HCM30662.1"/>
    <property type="molecule type" value="Genomic_DNA"/>
</dbReference>
<dbReference type="Proteomes" id="UP000262257">
    <property type="component" value="Unassembled WGS sequence"/>
</dbReference>
<organism evidence="1 2">
    <name type="scientific">Acinetobacter radioresistens</name>
    <dbReference type="NCBI Taxonomy" id="40216"/>
    <lineage>
        <taxon>Bacteria</taxon>
        <taxon>Pseudomonadati</taxon>
        <taxon>Pseudomonadota</taxon>
        <taxon>Gammaproteobacteria</taxon>
        <taxon>Moraxellales</taxon>
        <taxon>Moraxellaceae</taxon>
        <taxon>Acinetobacter</taxon>
    </lineage>
</organism>
<reference evidence="1 2" key="1">
    <citation type="journal article" date="2018" name="Nat. Biotechnol.">
        <title>A standardized bacterial taxonomy based on genome phylogeny substantially revises the tree of life.</title>
        <authorList>
            <person name="Parks D.H."/>
            <person name="Chuvochina M."/>
            <person name="Waite D.W."/>
            <person name="Rinke C."/>
            <person name="Skarshewski A."/>
            <person name="Chaumeil P.A."/>
            <person name="Hugenholtz P."/>
        </authorList>
    </citation>
    <scope>NUCLEOTIDE SEQUENCE [LARGE SCALE GENOMIC DNA]</scope>
    <source>
        <strain evidence="1">UBA10045</strain>
    </source>
</reference>
<name>A0A3D3G0A6_ACIRA</name>
<comment type="caution">
    <text evidence="1">The sequence shown here is derived from an EMBL/GenBank/DDBJ whole genome shotgun (WGS) entry which is preliminary data.</text>
</comment>